<dbReference type="AlphaFoldDB" id="A0AAE9PIT2"/>
<protein>
    <submittedName>
        <fullName evidence="2">Uncharacterized protein</fullName>
    </submittedName>
</protein>
<evidence type="ECO:0000313" key="3">
    <source>
        <dbReference type="Proteomes" id="UP001163707"/>
    </source>
</evidence>
<gene>
    <name evidence="2" type="ORF">OK229_28305</name>
</gene>
<feature type="coiled-coil region" evidence="1">
    <location>
        <begin position="668"/>
        <end position="711"/>
    </location>
</feature>
<name>A0AAE9PIT2_BACCE</name>
<evidence type="ECO:0000256" key="1">
    <source>
        <dbReference type="SAM" id="Coils"/>
    </source>
</evidence>
<dbReference type="EMBL" id="CP109873">
    <property type="protein sequence ID" value="UYW71949.1"/>
    <property type="molecule type" value="Genomic_DNA"/>
</dbReference>
<sequence>MDLNNSIEPEKLLTNVNPSRFGEESLNTAIASPISGLYAWSEQQIREELRLDVDGRYPQMIASGTIISNLSSPIHWIAKLTINGPNMWTGNIRNKFLDGVQSFPYTNVKIQVTRGSFPEQHTAEVTFLIGAEIDRIRTFRFQSPYFHSVEFEFDAEEGTTPVITYQTHSHPDKPAFLPNETLSIMEVFKRTGFDVKVSEGSNIVTRDHAGTNKKWSNQELHDAMQVYWSHFDNKPQWSMWTFFANSEAEEDADGGGGHDLGGIMFDSIGPNHRQGTAIFNNSFISDSPQDDPHAEAWVQRNRFWCACHEMGHAFNLLHSWQKDIVQENIIRPWEPLEEPLKSDSKALSFMNYPYRFDDNGIREDNLQEFFKKFAYRFSDQELLFMRHAPERFVQMGNANFAVDHGFKQTNVSTHPSFNLELRVNRKTPVFQFLEPVVFEIKLTNTSSEPQLIKKHILSDLSGMSVIVKKEGRQGRQLLPYAQYCWKLKNKVIMPGESLYETIFASVGKNGWLIDEPGFYNIQVSLQINGNNIVSNNLRLRVFPPAGYDQEFLAQDFFSEEVGRILAFDGSHFLEKGNNILREVTEKLRDHAVALHAHVALAKPLAFDYKFLDFTEVSGTKGKIKIIPAQPDEARKQFTSALTEHKKIAAKTLSHKDYNEYMVTYSEFLSNQEENKEAAEVQNDLYQTLAERNVLDSVLQEIKNRRETYEQQVNK</sequence>
<organism evidence="2 3">
    <name type="scientific">Bacillus cereus</name>
    <dbReference type="NCBI Taxonomy" id="1396"/>
    <lineage>
        <taxon>Bacteria</taxon>
        <taxon>Bacillati</taxon>
        <taxon>Bacillota</taxon>
        <taxon>Bacilli</taxon>
        <taxon>Bacillales</taxon>
        <taxon>Bacillaceae</taxon>
        <taxon>Bacillus</taxon>
        <taxon>Bacillus cereus group</taxon>
    </lineage>
</organism>
<accession>A0AAE9PIT2</accession>
<keyword evidence="1" id="KW-0175">Coiled coil</keyword>
<geneLocation type="plasmid" evidence="2 3">
    <name>p1</name>
</geneLocation>
<reference evidence="2" key="1">
    <citation type="submission" date="2023-02" db="EMBL/GenBank/DDBJ databases">
        <title>Complete Genome Sequence of Bacillus cereus sensu lato isolate BC38B from pepper closely related to the Bacillus anthracis clade.</title>
        <authorList>
            <person name="Abdelli M."/>
            <person name="Cerar Kisek T."/>
            <person name="Falaise C."/>
            <person name="Cumont A."/>
            <person name="Giraud M."/>
            <person name="Chatoux J."/>
            <person name="Rogee S."/>
            <person name="Dadvisard M."/>
            <person name="Larigauderie G."/>
            <person name="Raynaud F."/>
            <person name="Godic Torkar K."/>
            <person name="Ramisse V."/>
        </authorList>
    </citation>
    <scope>NUCLEOTIDE SEQUENCE</scope>
    <source>
        <strain evidence="2">BC38B</strain>
        <plasmid evidence="2">p1</plasmid>
    </source>
</reference>
<dbReference type="RefSeq" id="WP_264459898.1">
    <property type="nucleotide sequence ID" value="NZ_CP109873.2"/>
</dbReference>
<evidence type="ECO:0000313" key="2">
    <source>
        <dbReference type="EMBL" id="UYW71949.1"/>
    </source>
</evidence>
<dbReference type="SUPFAM" id="SSF55486">
    <property type="entry name" value="Metalloproteases ('zincins'), catalytic domain"/>
    <property type="match status" value="1"/>
</dbReference>
<proteinExistence type="predicted"/>
<dbReference type="Proteomes" id="UP001163707">
    <property type="component" value="Plasmid p1"/>
</dbReference>
<keyword evidence="2" id="KW-0614">Plasmid</keyword>